<gene>
    <name evidence="1" type="ORF">KI659_07475</name>
</gene>
<accession>A0AAP2G1A9</accession>
<sequence>MKLFITDLILKLFFLFSLVPFVLSEKVQQRFDVRLNPLVEDSIFTTGEKVGEVDSKMLAEASGLAVSRIHPGLLYSHNDRGGKPDVHMIDSLGRHLGMIRLEGVKNRDWEDIAIGPGPEEGVNYIYVGAIGDNVSEFKSIQVHRFPEPAEIQERLTVKPETFTFSYPDGPKDSETMMVDPWNGDLYLLSKRDSSNILYKAPYEKLGPDPIVLEKVMELPITLSTGGDISADGKEILIKNYWVVYYWVRQEGETLEEALARKATQLPYKPEPQGEAIAFTPDAGAYYTLSEKSFRIDPILYKYSRKSSGK</sequence>
<dbReference type="Proteomes" id="UP001319104">
    <property type="component" value="Unassembled WGS sequence"/>
</dbReference>
<evidence type="ECO:0000313" key="2">
    <source>
        <dbReference type="Proteomes" id="UP001319104"/>
    </source>
</evidence>
<reference evidence="1 2" key="1">
    <citation type="submission" date="2021-05" db="EMBL/GenBank/DDBJ databases">
        <authorList>
            <person name="Zhang Z.D."/>
            <person name="Osman G."/>
        </authorList>
    </citation>
    <scope>NUCLEOTIDE SEQUENCE [LARGE SCALE GENOMIC DNA]</scope>
    <source>
        <strain evidence="1 2">KCTC 32217</strain>
    </source>
</reference>
<proteinExistence type="predicted"/>
<dbReference type="EMBL" id="JAHCMY010000003">
    <property type="protein sequence ID" value="MBS9523852.1"/>
    <property type="molecule type" value="Genomic_DNA"/>
</dbReference>
<evidence type="ECO:0008006" key="3">
    <source>
        <dbReference type="Google" id="ProtNLM"/>
    </source>
</evidence>
<organism evidence="1 2">
    <name type="scientific">Litoribacter ruber</name>
    <dbReference type="NCBI Taxonomy" id="702568"/>
    <lineage>
        <taxon>Bacteria</taxon>
        <taxon>Pseudomonadati</taxon>
        <taxon>Bacteroidota</taxon>
        <taxon>Cytophagia</taxon>
        <taxon>Cytophagales</taxon>
        <taxon>Cyclobacteriaceae</taxon>
        <taxon>Litoribacter</taxon>
    </lineage>
</organism>
<keyword evidence="2" id="KW-1185">Reference proteome</keyword>
<dbReference type="AlphaFoldDB" id="A0AAP2G1A9"/>
<protein>
    <recommendedName>
        <fullName evidence="3">Integral membrane protein</fullName>
    </recommendedName>
</protein>
<dbReference type="RefSeq" id="WP_213944733.1">
    <property type="nucleotide sequence ID" value="NZ_JAHCMY010000003.1"/>
</dbReference>
<comment type="caution">
    <text evidence="1">The sequence shown here is derived from an EMBL/GenBank/DDBJ whole genome shotgun (WGS) entry which is preliminary data.</text>
</comment>
<name>A0AAP2G1A9_9BACT</name>
<evidence type="ECO:0000313" key="1">
    <source>
        <dbReference type="EMBL" id="MBS9523852.1"/>
    </source>
</evidence>